<dbReference type="KEGG" id="oxy:HCG48_03885"/>
<keyword evidence="1" id="KW-0472">Membrane</keyword>
<accession>A0A6H1TUK2</accession>
<organism evidence="3 4">
    <name type="scientific">Oxynema aestuarii AP17</name>
    <dbReference type="NCBI Taxonomy" id="2064643"/>
    <lineage>
        <taxon>Bacteria</taxon>
        <taxon>Bacillati</taxon>
        <taxon>Cyanobacteriota</taxon>
        <taxon>Cyanophyceae</taxon>
        <taxon>Oscillatoriophycideae</taxon>
        <taxon>Oscillatoriales</taxon>
        <taxon>Oscillatoriaceae</taxon>
        <taxon>Oxynema</taxon>
        <taxon>Oxynema aestuarii</taxon>
    </lineage>
</organism>
<dbReference type="Proteomes" id="UP000500857">
    <property type="component" value="Chromosome"/>
</dbReference>
<dbReference type="AlphaFoldDB" id="A0A6H1TUK2"/>
<evidence type="ECO:0000313" key="4">
    <source>
        <dbReference type="Proteomes" id="UP000500857"/>
    </source>
</evidence>
<dbReference type="InterPro" id="IPR024983">
    <property type="entry name" value="CHAT_dom"/>
</dbReference>
<evidence type="ECO:0000259" key="2">
    <source>
        <dbReference type="SMART" id="SM01080"/>
    </source>
</evidence>
<keyword evidence="1" id="KW-0812">Transmembrane</keyword>
<dbReference type="Pfam" id="PF12770">
    <property type="entry name" value="CHAT"/>
    <property type="match status" value="1"/>
</dbReference>
<evidence type="ECO:0000313" key="3">
    <source>
        <dbReference type="EMBL" id="QIZ69827.1"/>
    </source>
</evidence>
<dbReference type="SMART" id="SM01080">
    <property type="entry name" value="CHASE2"/>
    <property type="match status" value="1"/>
</dbReference>
<proteinExistence type="predicted"/>
<gene>
    <name evidence="3" type="ORF">HCG48_03885</name>
</gene>
<feature type="transmembrane region" description="Helical" evidence="1">
    <location>
        <begin position="709"/>
        <end position="725"/>
    </location>
</feature>
<dbReference type="RefSeq" id="WP_168567984.1">
    <property type="nucleotide sequence ID" value="NZ_CP051167.1"/>
</dbReference>
<protein>
    <submittedName>
        <fullName evidence="3">CHASE2 domain-containing protein</fullName>
    </submittedName>
</protein>
<evidence type="ECO:0000256" key="1">
    <source>
        <dbReference type="SAM" id="Phobius"/>
    </source>
</evidence>
<dbReference type="Pfam" id="PF05226">
    <property type="entry name" value="CHASE2"/>
    <property type="match status" value="1"/>
</dbReference>
<dbReference type="EMBL" id="CP051167">
    <property type="protein sequence ID" value="QIZ69827.1"/>
    <property type="molecule type" value="Genomic_DNA"/>
</dbReference>
<keyword evidence="1" id="KW-1133">Transmembrane helix</keyword>
<feature type="transmembrane region" description="Helical" evidence="1">
    <location>
        <begin position="686"/>
        <end position="702"/>
    </location>
</feature>
<sequence length="754" mass="86959">MSFSVQIEQNGRLIFERSQARLAPNSELQMLYETWSDKFVTLRHLRGWEIDEALPTNSSVKDDRDACLDLVRRTEASLKNWLIEGGNEHWRTVREELKSQFKIYSHEFYLVIKTNDKLLWKLPWYAWDLLEQYPDVGIGFMLPDFQAPSGGAIAHHERVRILSILGNDRGLNLSPDREAIQGLTNTEPHFLDKPSARSLIEAIRDKRGWDILFFAGHSESLGDRGRIYINERESLEVYEFKNALQAARDRGLKLAIFNSCQGLALANELASLKIPAIVVMKEAVPDRVAQRFLKEFLTEYSSGKLLQTAVRKAQEALEAEGKELPGATWLPIVCQHSGQFTPRWQDLLSTRRYRYPKWRSRRILRKLKTAAIASLLVSLGVITIRSFGWLQPLEMWAYDRALPLRLAEDPDDRIVLVTITDDDLERLNEGESISDATTLKILQKVNQYKPLVIGLNIYRDLESSPGRSELEKYFQESNKNILGVCHFEDSDNYTGSQPPPGLDPKRLTFTNFKPDSDGVIRRHLLNITQNGSKNSCTSSNSLSFQLARWYLWQKNKKIDRNNHNDSVILWGDTEIQLLPLDRAIGSYQIHDGKGSQILLNYRAGDPFIEKINLEQLFNEKNINIFSNKIVIIGYLSEKIKQEFHDLTPYGEWPSLLIHAHKTSQLLSAVENRRPLLYFMPPFFEHLYIYLLSLISAIFVKFFKSKIIKQMKISLVVLFLMISYVLSLNFGLWLPFIPALFSVLATLMYLKYSKK</sequence>
<dbReference type="InterPro" id="IPR007890">
    <property type="entry name" value="CHASE2"/>
</dbReference>
<reference evidence="3 4" key="1">
    <citation type="submission" date="2020-04" db="EMBL/GenBank/DDBJ databases">
        <authorList>
            <person name="Basu S."/>
            <person name="Maruthanayagam V."/>
            <person name="Chakraborty S."/>
            <person name="Pramanik A."/>
            <person name="Mukherjee J."/>
            <person name="Brink B."/>
        </authorList>
    </citation>
    <scope>NUCLEOTIDE SEQUENCE [LARGE SCALE GENOMIC DNA]</scope>
    <source>
        <strain evidence="3 4">AP17</strain>
    </source>
</reference>
<feature type="domain" description="CHASE2" evidence="2">
    <location>
        <begin position="390"/>
        <end position="698"/>
    </location>
</feature>
<name>A0A6H1TUK2_9CYAN</name>
<keyword evidence="4" id="KW-1185">Reference proteome</keyword>